<dbReference type="Proteomes" id="UP000184428">
    <property type="component" value="Unassembled WGS sequence"/>
</dbReference>
<dbReference type="RefSeq" id="WP_244276851.1">
    <property type="nucleotide sequence ID" value="NZ_FRDM01000002.1"/>
</dbReference>
<proteinExistence type="predicted"/>
<dbReference type="Gene3D" id="3.40.50.1820">
    <property type="entry name" value="alpha/beta hydrolase"/>
    <property type="match status" value="1"/>
</dbReference>
<name>A0A1M7S9H5_9ACTN</name>
<dbReference type="AlphaFoldDB" id="A0A1M7S9H5"/>
<accession>A0A1M7S9H5</accession>
<protein>
    <recommendedName>
        <fullName evidence="3">Alpha/beta hydrolase family protein</fullName>
    </recommendedName>
</protein>
<evidence type="ECO:0008006" key="3">
    <source>
        <dbReference type="Google" id="ProtNLM"/>
    </source>
</evidence>
<gene>
    <name evidence="1" type="ORF">SAMN05660350_00541</name>
</gene>
<dbReference type="InterPro" id="IPR029058">
    <property type="entry name" value="AB_hydrolase_fold"/>
</dbReference>
<sequence length="124" mass="13346">MARFRTLPPQEVQLPYVREHVARGSLRAVEGGWTWVFDPTSSGSRPLVRRLLPRLVAPAALLRCEHGLVTPDMAAEMVALVPGGLPVVDLPEAGHHPVLDQPPALVTAVRTLLAVWPPGSARSA</sequence>
<evidence type="ECO:0000313" key="1">
    <source>
        <dbReference type="EMBL" id="SHN55068.1"/>
    </source>
</evidence>
<dbReference type="SUPFAM" id="SSF53474">
    <property type="entry name" value="alpha/beta-Hydrolases"/>
    <property type="match status" value="1"/>
</dbReference>
<organism evidence="1 2">
    <name type="scientific">Geodermatophilus obscurus</name>
    <dbReference type="NCBI Taxonomy" id="1861"/>
    <lineage>
        <taxon>Bacteria</taxon>
        <taxon>Bacillati</taxon>
        <taxon>Actinomycetota</taxon>
        <taxon>Actinomycetes</taxon>
        <taxon>Geodermatophilales</taxon>
        <taxon>Geodermatophilaceae</taxon>
        <taxon>Geodermatophilus</taxon>
    </lineage>
</organism>
<reference evidence="1 2" key="1">
    <citation type="submission" date="2016-12" db="EMBL/GenBank/DDBJ databases">
        <authorList>
            <person name="Song W.-J."/>
            <person name="Kurnit D.M."/>
        </authorList>
    </citation>
    <scope>NUCLEOTIDE SEQUENCE [LARGE SCALE GENOMIC DNA]</scope>
    <source>
        <strain evidence="1 2">DSM 43162</strain>
    </source>
</reference>
<dbReference type="EMBL" id="FRDM01000002">
    <property type="protein sequence ID" value="SHN55068.1"/>
    <property type="molecule type" value="Genomic_DNA"/>
</dbReference>
<evidence type="ECO:0000313" key="2">
    <source>
        <dbReference type="Proteomes" id="UP000184428"/>
    </source>
</evidence>